<evidence type="ECO:0000313" key="1">
    <source>
        <dbReference type="EMBL" id="GAF05530.1"/>
    </source>
</evidence>
<evidence type="ECO:0000313" key="2">
    <source>
        <dbReference type="Proteomes" id="UP000019402"/>
    </source>
</evidence>
<dbReference type="Proteomes" id="UP000019402">
    <property type="component" value="Unassembled WGS sequence"/>
</dbReference>
<reference evidence="1 2" key="1">
    <citation type="journal article" date="2014" name="Genome Announc.">
        <title>Draft Genome Sequence of Cytophaga fermentans JCM 21142T, a Facultative Anaerobe Isolated from Marine Mud.</title>
        <authorList>
            <person name="Starns D."/>
            <person name="Oshima K."/>
            <person name="Suda W."/>
            <person name="Iino T."/>
            <person name="Yuki M."/>
            <person name="Inoue J."/>
            <person name="Kitamura K."/>
            <person name="Iida T."/>
            <person name="Darby A."/>
            <person name="Hattori M."/>
            <person name="Ohkuma M."/>
        </authorList>
    </citation>
    <scope>NUCLEOTIDE SEQUENCE [LARGE SCALE GENOMIC DNA]</scope>
    <source>
        <strain evidence="1 2">JCM 21142</strain>
    </source>
</reference>
<accession>W7Y3T8</accession>
<organism evidence="1 2">
    <name type="scientific">Saccharicrinis fermentans DSM 9555 = JCM 21142</name>
    <dbReference type="NCBI Taxonomy" id="869213"/>
    <lineage>
        <taxon>Bacteria</taxon>
        <taxon>Pseudomonadati</taxon>
        <taxon>Bacteroidota</taxon>
        <taxon>Bacteroidia</taxon>
        <taxon>Marinilabiliales</taxon>
        <taxon>Marinilabiliaceae</taxon>
        <taxon>Saccharicrinis</taxon>
    </lineage>
</organism>
<dbReference type="EMBL" id="BAMD01000093">
    <property type="protein sequence ID" value="GAF05530.1"/>
    <property type="molecule type" value="Genomic_DNA"/>
</dbReference>
<sequence length="96" mass="11179">MQNFTPLNLLENTCLLDAPVFEQNFYLQKDSTLVYIKKLGFVPKMDTITWTKKNNFKLHLHQGTITMKLFKYFLIVSLFTSCIAVKDGAKVLLFKK</sequence>
<comment type="caution">
    <text evidence="1">The sequence shown here is derived from an EMBL/GenBank/DDBJ whole genome shotgun (WGS) entry which is preliminary data.</text>
</comment>
<proteinExistence type="predicted"/>
<name>W7Y3T8_9BACT</name>
<dbReference type="AlphaFoldDB" id="W7Y3T8"/>
<gene>
    <name evidence="1" type="ORF">JCM21142_104269</name>
</gene>
<protein>
    <submittedName>
        <fullName evidence="1">Uncharacterized protein</fullName>
    </submittedName>
</protein>
<keyword evidence="2" id="KW-1185">Reference proteome</keyword>